<dbReference type="InterPro" id="IPR005807">
    <property type="entry name" value="SecE_bac"/>
</dbReference>
<dbReference type="Gene3D" id="1.20.5.1030">
    <property type="entry name" value="Preprotein translocase secy subunit"/>
    <property type="match status" value="1"/>
</dbReference>
<dbReference type="GO" id="GO:0043952">
    <property type="term" value="P:protein transport by the Sec complex"/>
    <property type="evidence" value="ECO:0007669"/>
    <property type="project" value="UniProtKB-UniRule"/>
</dbReference>
<evidence type="ECO:0000256" key="7">
    <source>
        <dbReference type="ARBA" id="ARBA00023010"/>
    </source>
</evidence>
<keyword evidence="11" id="KW-1185">Reference proteome</keyword>
<dbReference type="RefSeq" id="WP_018304791.1">
    <property type="nucleotide sequence ID" value="NZ_KB902315.1"/>
</dbReference>
<comment type="subunit">
    <text evidence="9">Component of the Sec protein translocase complex. Heterotrimer consisting of SecY, SecE and SecG subunits. The heterotrimers can form oligomers, although 1 heterotrimer is thought to be able to translocate proteins. Interacts with the ribosome. Interacts with SecDF, and other proteins may be involved. Interacts with SecA.</text>
</comment>
<dbReference type="STRING" id="1123501.Wenmar_02223"/>
<evidence type="ECO:0000256" key="6">
    <source>
        <dbReference type="ARBA" id="ARBA00022989"/>
    </source>
</evidence>
<dbReference type="GO" id="GO:0065002">
    <property type="term" value="P:intracellular protein transmembrane transport"/>
    <property type="evidence" value="ECO:0007669"/>
    <property type="project" value="UniProtKB-UniRule"/>
</dbReference>
<dbReference type="Pfam" id="PF00584">
    <property type="entry name" value="SecE"/>
    <property type="match status" value="1"/>
</dbReference>
<evidence type="ECO:0000256" key="4">
    <source>
        <dbReference type="ARBA" id="ARBA00022692"/>
    </source>
</evidence>
<organism evidence="10 11">
    <name type="scientific">Wenxinia marina DSM 24838</name>
    <dbReference type="NCBI Taxonomy" id="1123501"/>
    <lineage>
        <taxon>Bacteria</taxon>
        <taxon>Pseudomonadati</taxon>
        <taxon>Pseudomonadota</taxon>
        <taxon>Alphaproteobacteria</taxon>
        <taxon>Rhodobacterales</taxon>
        <taxon>Roseobacteraceae</taxon>
        <taxon>Wenxinia</taxon>
    </lineage>
</organism>
<proteinExistence type="inferred from homology"/>
<dbReference type="Proteomes" id="UP000035100">
    <property type="component" value="Unassembled WGS sequence"/>
</dbReference>
<evidence type="ECO:0000256" key="9">
    <source>
        <dbReference type="HAMAP-Rule" id="MF_00422"/>
    </source>
</evidence>
<evidence type="ECO:0000256" key="3">
    <source>
        <dbReference type="ARBA" id="ARBA00022475"/>
    </source>
</evidence>
<gene>
    <name evidence="9" type="primary">secE</name>
    <name evidence="10" type="ORF">Wenmar_02223</name>
</gene>
<protein>
    <recommendedName>
        <fullName evidence="9">Protein translocase subunit SecE</fullName>
    </recommendedName>
</protein>
<name>A0A0D0Q3R5_9RHOB</name>
<dbReference type="InterPro" id="IPR038379">
    <property type="entry name" value="SecE_sf"/>
</dbReference>
<dbReference type="PATRIC" id="fig|1123501.6.peg.2324"/>
<dbReference type="InterPro" id="IPR001901">
    <property type="entry name" value="Translocase_SecE/Sec61-g"/>
</dbReference>
<dbReference type="eggNOG" id="COG0690">
    <property type="taxonomic scope" value="Bacteria"/>
</dbReference>
<dbReference type="GO" id="GO:0008320">
    <property type="term" value="F:protein transmembrane transporter activity"/>
    <property type="evidence" value="ECO:0007669"/>
    <property type="project" value="UniProtKB-UniRule"/>
</dbReference>
<evidence type="ECO:0000256" key="2">
    <source>
        <dbReference type="ARBA" id="ARBA00022448"/>
    </source>
</evidence>
<comment type="function">
    <text evidence="9">Essential subunit of the Sec protein translocation channel SecYEG. Clamps together the 2 halves of SecY. May contact the channel plug during translocation.</text>
</comment>
<accession>A0A0D0Q3R5</accession>
<keyword evidence="2 9" id="KW-0813">Transport</keyword>
<feature type="transmembrane region" description="Helical" evidence="9">
    <location>
        <begin position="27"/>
        <end position="48"/>
    </location>
</feature>
<sequence length="65" mass="7121">MATNPLQFIQQTRAEIAKVVWPTRREVTLTTIMVFLLAAVAAIFFSLVDLGIRSGLQGVLNVFGS</sequence>
<evidence type="ECO:0000256" key="5">
    <source>
        <dbReference type="ARBA" id="ARBA00022927"/>
    </source>
</evidence>
<reference evidence="10 11" key="1">
    <citation type="submission" date="2013-01" db="EMBL/GenBank/DDBJ databases">
        <authorList>
            <person name="Fiebig A."/>
            <person name="Goeker M."/>
            <person name="Klenk H.-P.P."/>
        </authorList>
    </citation>
    <scope>NUCLEOTIDE SEQUENCE [LARGE SCALE GENOMIC DNA]</scope>
    <source>
        <strain evidence="10 11">DSM 24838</strain>
    </source>
</reference>
<dbReference type="PANTHER" id="PTHR33910:SF1">
    <property type="entry name" value="PROTEIN TRANSLOCASE SUBUNIT SECE"/>
    <property type="match status" value="1"/>
</dbReference>
<dbReference type="GO" id="GO:0009306">
    <property type="term" value="P:protein secretion"/>
    <property type="evidence" value="ECO:0007669"/>
    <property type="project" value="UniProtKB-UniRule"/>
</dbReference>
<keyword evidence="3 9" id="KW-1003">Cell membrane</keyword>
<comment type="similarity">
    <text evidence="9">Belongs to the SecE/SEC61-gamma family.</text>
</comment>
<evidence type="ECO:0000313" key="11">
    <source>
        <dbReference type="Proteomes" id="UP000035100"/>
    </source>
</evidence>
<comment type="subcellular location">
    <subcellularLocation>
        <location evidence="9">Cell membrane</location>
        <topology evidence="9">Single-pass membrane protein</topology>
    </subcellularLocation>
    <subcellularLocation>
        <location evidence="1">Membrane</location>
    </subcellularLocation>
</comment>
<evidence type="ECO:0000313" key="10">
    <source>
        <dbReference type="EMBL" id="KIQ69154.1"/>
    </source>
</evidence>
<keyword evidence="5 9" id="KW-0653">Protein transport</keyword>
<dbReference type="OrthoDB" id="9812738at2"/>
<keyword evidence="7 9" id="KW-0811">Translocation</keyword>
<dbReference type="AlphaFoldDB" id="A0A0D0Q3R5"/>
<dbReference type="GO" id="GO:0006605">
    <property type="term" value="P:protein targeting"/>
    <property type="evidence" value="ECO:0007669"/>
    <property type="project" value="UniProtKB-UniRule"/>
</dbReference>
<evidence type="ECO:0000256" key="1">
    <source>
        <dbReference type="ARBA" id="ARBA00004370"/>
    </source>
</evidence>
<dbReference type="NCBIfam" id="TIGR00964">
    <property type="entry name" value="secE_bact"/>
    <property type="match status" value="1"/>
</dbReference>
<dbReference type="HAMAP" id="MF_00422">
    <property type="entry name" value="SecE"/>
    <property type="match status" value="1"/>
</dbReference>
<keyword evidence="4 9" id="KW-0812">Transmembrane</keyword>
<comment type="caution">
    <text evidence="10">The sequence shown here is derived from an EMBL/GenBank/DDBJ whole genome shotgun (WGS) entry which is preliminary data.</text>
</comment>
<keyword evidence="8 9" id="KW-0472">Membrane</keyword>
<dbReference type="EMBL" id="AONG01000010">
    <property type="protein sequence ID" value="KIQ69154.1"/>
    <property type="molecule type" value="Genomic_DNA"/>
</dbReference>
<keyword evidence="6 9" id="KW-1133">Transmembrane helix</keyword>
<evidence type="ECO:0000256" key="8">
    <source>
        <dbReference type="ARBA" id="ARBA00023136"/>
    </source>
</evidence>
<dbReference type="GO" id="GO:0005886">
    <property type="term" value="C:plasma membrane"/>
    <property type="evidence" value="ECO:0007669"/>
    <property type="project" value="UniProtKB-SubCell"/>
</dbReference>
<dbReference type="PANTHER" id="PTHR33910">
    <property type="entry name" value="PROTEIN TRANSLOCASE SUBUNIT SECE"/>
    <property type="match status" value="1"/>
</dbReference>